<evidence type="ECO:0000313" key="3">
    <source>
        <dbReference type="Proteomes" id="UP001159405"/>
    </source>
</evidence>
<evidence type="ECO:0000256" key="1">
    <source>
        <dbReference type="SAM" id="MobiDB-lite"/>
    </source>
</evidence>
<feature type="non-terminal residue" evidence="2">
    <location>
        <position position="264"/>
    </location>
</feature>
<keyword evidence="3" id="KW-1185">Reference proteome</keyword>
<dbReference type="EMBL" id="CALNXK010000909">
    <property type="protein sequence ID" value="CAH3190725.1"/>
    <property type="molecule type" value="Genomic_DNA"/>
</dbReference>
<evidence type="ECO:0000313" key="2">
    <source>
        <dbReference type="EMBL" id="CAH3190725.1"/>
    </source>
</evidence>
<protein>
    <submittedName>
        <fullName evidence="2">Uncharacterized protein</fullName>
    </submittedName>
</protein>
<organism evidence="2 3">
    <name type="scientific">Porites lobata</name>
    <dbReference type="NCBI Taxonomy" id="104759"/>
    <lineage>
        <taxon>Eukaryota</taxon>
        <taxon>Metazoa</taxon>
        <taxon>Cnidaria</taxon>
        <taxon>Anthozoa</taxon>
        <taxon>Hexacorallia</taxon>
        <taxon>Scleractinia</taxon>
        <taxon>Fungiina</taxon>
        <taxon>Poritidae</taxon>
        <taxon>Porites</taxon>
    </lineage>
</organism>
<feature type="region of interest" description="Disordered" evidence="1">
    <location>
        <begin position="194"/>
        <end position="234"/>
    </location>
</feature>
<sequence>LRERQFDETEDLEIDIFDVECKHWGIVLRHIFGVSLGTGDYGHLTIEHAPMLMRRFRSMTRYSNQGFEAAHKLQRQLYSRATNHDCLVPASSLEDILVHSYSERLLSVRYSFRQAKESMNVIFLLMCQNIGKHFYYRGCGWKKKHVEWTEADKEWIYEVNDLLDKMLGPDHFEFEQTPDTKYCIVASHSQPSYECDHKTWEGQPEEQEDSPVKPSSTPEPPRKIPKPSSSPPVKRALNLKTKKAMQKSAVVRKFVQLPTQTPIR</sequence>
<accession>A0ABN8SI77</accession>
<comment type="caution">
    <text evidence="2">The sequence shown here is derived from an EMBL/GenBank/DDBJ whole genome shotgun (WGS) entry which is preliminary data.</text>
</comment>
<gene>
    <name evidence="2" type="ORF">PLOB_00048488</name>
</gene>
<reference evidence="2 3" key="1">
    <citation type="submission" date="2022-05" db="EMBL/GenBank/DDBJ databases">
        <authorList>
            <consortium name="Genoscope - CEA"/>
            <person name="William W."/>
        </authorList>
    </citation>
    <scope>NUCLEOTIDE SEQUENCE [LARGE SCALE GENOMIC DNA]</scope>
</reference>
<name>A0ABN8SI77_9CNID</name>
<proteinExistence type="predicted"/>
<dbReference type="Proteomes" id="UP001159405">
    <property type="component" value="Unassembled WGS sequence"/>
</dbReference>
<feature type="non-terminal residue" evidence="2">
    <location>
        <position position="1"/>
    </location>
</feature>